<name>A0AAN7GIX4_9MYRT</name>
<gene>
    <name evidence="1" type="ORF">SAY87_011705</name>
</gene>
<proteinExistence type="predicted"/>
<sequence>MSQTNLLNVIFQPEVAPTSLSLGIRSGLKTYRSNLLPDRALPPNLPVRSLGIQESNIPTSCFLNSNLSAPPLDFGSPSSNMSLNAQSIPGNEYTSYKSTSAQSTTLLSLPGQEIYSFMSSMNKRKFSPYNWEPSVPFGPSFSISSVLPSLGSQYDPFLDSIEQSNVGGVFRAAEPKISANRNVSGCENEHSISKLWTRTIMPKKKILLLNLLRLLRTPLLIAKLKMLCLKRTVSPLEKFTD</sequence>
<evidence type="ECO:0000313" key="2">
    <source>
        <dbReference type="Proteomes" id="UP001345219"/>
    </source>
</evidence>
<keyword evidence="2" id="KW-1185">Reference proteome</keyword>
<reference evidence="1 2" key="1">
    <citation type="journal article" date="2023" name="Hortic Res">
        <title>Pangenome of water caltrop reveals structural variations and asymmetric subgenome divergence after allopolyploidization.</title>
        <authorList>
            <person name="Zhang X."/>
            <person name="Chen Y."/>
            <person name="Wang L."/>
            <person name="Yuan Y."/>
            <person name="Fang M."/>
            <person name="Shi L."/>
            <person name="Lu R."/>
            <person name="Comes H.P."/>
            <person name="Ma Y."/>
            <person name="Chen Y."/>
            <person name="Huang G."/>
            <person name="Zhou Y."/>
            <person name="Zheng Z."/>
            <person name="Qiu Y."/>
        </authorList>
    </citation>
    <scope>NUCLEOTIDE SEQUENCE [LARGE SCALE GENOMIC DNA]</scope>
    <source>
        <tissue evidence="1">Roots</tissue>
    </source>
</reference>
<dbReference type="EMBL" id="JAXIOK010000021">
    <property type="protein sequence ID" value="KAK4745393.1"/>
    <property type="molecule type" value="Genomic_DNA"/>
</dbReference>
<dbReference type="AlphaFoldDB" id="A0AAN7GIX4"/>
<dbReference type="InterPro" id="IPR052650">
    <property type="entry name" value="Zinc_finger_CCCH"/>
</dbReference>
<dbReference type="PANTHER" id="PTHR36886:SF3">
    <property type="entry name" value="PROTEIN FRIGIDA-ESSENTIAL 1"/>
    <property type="match status" value="1"/>
</dbReference>
<evidence type="ECO:0000313" key="1">
    <source>
        <dbReference type="EMBL" id="KAK4745393.1"/>
    </source>
</evidence>
<dbReference type="Proteomes" id="UP001345219">
    <property type="component" value="Chromosome 10"/>
</dbReference>
<protein>
    <submittedName>
        <fullName evidence="1">Uncharacterized protein</fullName>
    </submittedName>
</protein>
<organism evidence="1 2">
    <name type="scientific">Trapa incisa</name>
    <dbReference type="NCBI Taxonomy" id="236973"/>
    <lineage>
        <taxon>Eukaryota</taxon>
        <taxon>Viridiplantae</taxon>
        <taxon>Streptophyta</taxon>
        <taxon>Embryophyta</taxon>
        <taxon>Tracheophyta</taxon>
        <taxon>Spermatophyta</taxon>
        <taxon>Magnoliopsida</taxon>
        <taxon>eudicotyledons</taxon>
        <taxon>Gunneridae</taxon>
        <taxon>Pentapetalae</taxon>
        <taxon>rosids</taxon>
        <taxon>malvids</taxon>
        <taxon>Myrtales</taxon>
        <taxon>Lythraceae</taxon>
        <taxon>Trapa</taxon>
    </lineage>
</organism>
<dbReference type="PANTHER" id="PTHR36886">
    <property type="entry name" value="PROTEIN FRIGIDA-ESSENTIAL 1"/>
    <property type="match status" value="1"/>
</dbReference>
<comment type="caution">
    <text evidence="1">The sequence shown here is derived from an EMBL/GenBank/DDBJ whole genome shotgun (WGS) entry which is preliminary data.</text>
</comment>
<accession>A0AAN7GIX4</accession>